<feature type="coiled-coil region" evidence="1">
    <location>
        <begin position="103"/>
        <end position="163"/>
    </location>
</feature>
<keyword evidence="3" id="KW-1185">Reference proteome</keyword>
<keyword evidence="1" id="KW-0175">Coiled coil</keyword>
<evidence type="ECO:0000313" key="2">
    <source>
        <dbReference type="EnsemblMetazoa" id="CLYHEMP014330.1"/>
    </source>
</evidence>
<protein>
    <submittedName>
        <fullName evidence="2">Uncharacterized protein</fullName>
    </submittedName>
</protein>
<evidence type="ECO:0000256" key="1">
    <source>
        <dbReference type="SAM" id="Coils"/>
    </source>
</evidence>
<proteinExistence type="predicted"/>
<dbReference type="AlphaFoldDB" id="A0A7M5WY02"/>
<sequence length="311" mass="36900">LKMFQHLLQSLVNHLEKSYISIFIKIIAKRIGFPFDVPIELYFYISIMIIFYCMLLKINDENENGYVDVDGLIFLSIFLILLCKAKAGYDLLRITHEVSLQNYEDLKLKYRHLEIEHGEQKDKNYRADYEKLKEKYTKQVEETRKYLKTITELEKLITEAKAESNKGKCQTFKTRLNQIRQRYRDLIEVNRECLKDKAKMKQMENADKEAERKCKEAEAKLMKMQKENLNLSTKLKEARTKRLQITKEHGKCKAELHNVKSKCGISTVQTDDRWGSDETAANKAEFRIFDEESKKFRTMIKKKLDLAKHFD</sequence>
<dbReference type="Proteomes" id="UP000594262">
    <property type="component" value="Unplaced"/>
</dbReference>
<organism evidence="2 3">
    <name type="scientific">Clytia hemisphaerica</name>
    <dbReference type="NCBI Taxonomy" id="252671"/>
    <lineage>
        <taxon>Eukaryota</taxon>
        <taxon>Metazoa</taxon>
        <taxon>Cnidaria</taxon>
        <taxon>Hydrozoa</taxon>
        <taxon>Hydroidolina</taxon>
        <taxon>Leptothecata</taxon>
        <taxon>Obeliida</taxon>
        <taxon>Clytiidae</taxon>
        <taxon>Clytia</taxon>
    </lineage>
</organism>
<name>A0A7M5WY02_9CNID</name>
<feature type="coiled-coil region" evidence="1">
    <location>
        <begin position="191"/>
        <end position="241"/>
    </location>
</feature>
<reference evidence="2" key="1">
    <citation type="submission" date="2021-01" db="UniProtKB">
        <authorList>
            <consortium name="EnsemblMetazoa"/>
        </authorList>
    </citation>
    <scope>IDENTIFICATION</scope>
</reference>
<accession>A0A7M5WY02</accession>
<evidence type="ECO:0000313" key="3">
    <source>
        <dbReference type="Proteomes" id="UP000594262"/>
    </source>
</evidence>
<dbReference type="EnsemblMetazoa" id="CLYHEMT014330.1">
    <property type="protein sequence ID" value="CLYHEMP014330.1"/>
    <property type="gene ID" value="CLYHEMG014330"/>
</dbReference>